<dbReference type="PANTHER" id="PTHR43684">
    <property type="match status" value="1"/>
</dbReference>
<comment type="subcellular location">
    <subcellularLocation>
        <location evidence="1">Peroxisome</location>
    </subcellularLocation>
</comment>
<evidence type="ECO:0000256" key="2">
    <source>
        <dbReference type="ARBA" id="ARBA00023140"/>
    </source>
</evidence>
<evidence type="ECO:0000313" key="4">
    <source>
        <dbReference type="EMBL" id="TQV84642.1"/>
    </source>
</evidence>
<dbReference type="OrthoDB" id="9797151at2"/>
<dbReference type="AlphaFoldDB" id="A0A545U599"/>
<proteinExistence type="predicted"/>
<dbReference type="InterPro" id="IPR051053">
    <property type="entry name" value="ECH/Chromodomain_protein"/>
</dbReference>
<dbReference type="GO" id="GO:0004165">
    <property type="term" value="F:delta(3)-delta(2)-enoyl-CoA isomerase activity"/>
    <property type="evidence" value="ECO:0007669"/>
    <property type="project" value="UniProtKB-ARBA"/>
</dbReference>
<evidence type="ECO:0000256" key="1">
    <source>
        <dbReference type="ARBA" id="ARBA00004275"/>
    </source>
</evidence>
<protein>
    <submittedName>
        <fullName evidence="4">Enoyl-CoA hydratase</fullName>
    </submittedName>
</protein>
<dbReference type="Gene3D" id="3.90.226.10">
    <property type="entry name" value="2-enoyl-CoA Hydratase, Chain A, domain 1"/>
    <property type="match status" value="1"/>
</dbReference>
<dbReference type="CDD" id="cd06558">
    <property type="entry name" value="crotonase-like"/>
    <property type="match status" value="1"/>
</dbReference>
<evidence type="ECO:0000256" key="3">
    <source>
        <dbReference type="ARBA" id="ARBA00023235"/>
    </source>
</evidence>
<dbReference type="Proteomes" id="UP000319732">
    <property type="component" value="Unassembled WGS sequence"/>
</dbReference>
<dbReference type="InterPro" id="IPR029045">
    <property type="entry name" value="ClpP/crotonase-like_dom_sf"/>
</dbReference>
<keyword evidence="5" id="KW-1185">Reference proteome</keyword>
<evidence type="ECO:0000313" key="5">
    <source>
        <dbReference type="Proteomes" id="UP000319732"/>
    </source>
</evidence>
<keyword evidence="3" id="KW-0413">Isomerase</keyword>
<accession>A0A545U599</accession>
<comment type="caution">
    <text evidence="4">The sequence shown here is derived from an EMBL/GenBank/DDBJ whole genome shotgun (WGS) entry which is preliminary data.</text>
</comment>
<dbReference type="EMBL" id="VHSG01000005">
    <property type="protein sequence ID" value="TQV84642.1"/>
    <property type="molecule type" value="Genomic_DNA"/>
</dbReference>
<organism evidence="4 5">
    <name type="scientific">Exilibacterium tricleocarpae</name>
    <dbReference type="NCBI Taxonomy" id="2591008"/>
    <lineage>
        <taxon>Bacteria</taxon>
        <taxon>Pseudomonadati</taxon>
        <taxon>Pseudomonadota</taxon>
        <taxon>Gammaproteobacteria</taxon>
        <taxon>Cellvibrionales</taxon>
        <taxon>Cellvibrionaceae</taxon>
        <taxon>Exilibacterium</taxon>
    </lineage>
</organism>
<gene>
    <name evidence="4" type="ORF">FKG94_03730</name>
</gene>
<sequence>MSGSDQIEVRQEQGGVLHLIINRPERKNALTMAMYSALAAAIDGAGAGVRVILLSGAGDGFTGGNDLEDFVNNPPAGEDSPVARFMQALYHTEKPVAAAVHGHAVGIGTTLLLHCDLVYAADNARFQMPFVKLGLCPEYASSMILPRIMGHVKAAELLLLGEPFSAAEAAACGIVNREVAAAELLDYARQRCHQLAQLPPAAVRNTKRLMKEVLGEQGQQAIRREMAYFSSGLQSDEFAEAAAAFFEKRPADFSRFS</sequence>
<name>A0A545U599_9GAMM</name>
<keyword evidence="2" id="KW-0576">Peroxisome</keyword>
<dbReference type="Pfam" id="PF00378">
    <property type="entry name" value="ECH_1"/>
    <property type="match status" value="1"/>
</dbReference>
<reference evidence="4 5" key="1">
    <citation type="submission" date="2019-06" db="EMBL/GenBank/DDBJ databases">
        <title>Whole genome sequence for Cellvibrionaceae sp. R142.</title>
        <authorList>
            <person name="Wang G."/>
        </authorList>
    </citation>
    <scope>NUCLEOTIDE SEQUENCE [LARGE SCALE GENOMIC DNA]</scope>
    <source>
        <strain evidence="4 5">R142</strain>
    </source>
</reference>
<dbReference type="RefSeq" id="WP_142902848.1">
    <property type="nucleotide sequence ID" value="NZ_ML660088.1"/>
</dbReference>
<dbReference type="SUPFAM" id="SSF52096">
    <property type="entry name" value="ClpP/crotonase"/>
    <property type="match status" value="1"/>
</dbReference>
<dbReference type="InterPro" id="IPR001753">
    <property type="entry name" value="Enoyl-CoA_hydra/iso"/>
</dbReference>
<dbReference type="PANTHER" id="PTHR43684:SF1">
    <property type="entry name" value="ENOYL-COA DELTA ISOMERASE 2"/>
    <property type="match status" value="1"/>
</dbReference>